<accession>A0A091R1I3</accession>
<evidence type="ECO:0000313" key="2">
    <source>
        <dbReference type="EMBL" id="KFQ33084.1"/>
    </source>
</evidence>
<name>A0A091R1I3_9AVES</name>
<feature type="non-terminal residue" evidence="2">
    <location>
        <position position="104"/>
    </location>
</feature>
<feature type="region of interest" description="Disordered" evidence="1">
    <location>
        <begin position="31"/>
        <end position="53"/>
    </location>
</feature>
<keyword evidence="3" id="KW-1185">Reference proteome</keyword>
<reference evidence="2 3" key="1">
    <citation type="submission" date="2014-04" db="EMBL/GenBank/DDBJ databases">
        <title>Genome evolution of avian class.</title>
        <authorList>
            <person name="Zhang G."/>
            <person name="Li C."/>
        </authorList>
    </citation>
    <scope>NUCLEOTIDE SEQUENCE [LARGE SCALE GENOMIC DNA]</scope>
    <source>
        <strain evidence="2">BGI_N332</strain>
    </source>
</reference>
<dbReference type="EMBL" id="KK807409">
    <property type="protein sequence ID" value="KFQ33084.1"/>
    <property type="molecule type" value="Genomic_DNA"/>
</dbReference>
<sequence length="104" mass="11592">PHTLTVQDLCLELCALDFSMVSPQTAAASAQKSHKSLLRADRHRAGTGSVSATPLQSQADFLSRPKINASEGIHRREKKAWTLGRQDCFVFHEAKSLFTRRLLF</sequence>
<protein>
    <submittedName>
        <fullName evidence="2">Uncharacterized protein</fullName>
    </submittedName>
</protein>
<dbReference type="AlphaFoldDB" id="A0A091R1I3"/>
<gene>
    <name evidence="2" type="ORF">N332_11621</name>
</gene>
<feature type="non-terminal residue" evidence="2">
    <location>
        <position position="1"/>
    </location>
</feature>
<proteinExistence type="predicted"/>
<evidence type="ECO:0000256" key="1">
    <source>
        <dbReference type="SAM" id="MobiDB-lite"/>
    </source>
</evidence>
<organism evidence="2 3">
    <name type="scientific">Mesitornis unicolor</name>
    <name type="common">brown roatelo</name>
    <dbReference type="NCBI Taxonomy" id="54374"/>
    <lineage>
        <taxon>Eukaryota</taxon>
        <taxon>Metazoa</taxon>
        <taxon>Chordata</taxon>
        <taxon>Craniata</taxon>
        <taxon>Vertebrata</taxon>
        <taxon>Euteleostomi</taxon>
        <taxon>Archelosauria</taxon>
        <taxon>Archosauria</taxon>
        <taxon>Dinosauria</taxon>
        <taxon>Saurischia</taxon>
        <taxon>Theropoda</taxon>
        <taxon>Coelurosauria</taxon>
        <taxon>Aves</taxon>
        <taxon>Neognathae</taxon>
        <taxon>Neoaves</taxon>
        <taxon>Columbimorphae</taxon>
        <taxon>Mesitornithiformes</taxon>
        <taxon>Mesitornithidae</taxon>
        <taxon>Mesitornis</taxon>
    </lineage>
</organism>
<dbReference type="Proteomes" id="UP000053369">
    <property type="component" value="Unassembled WGS sequence"/>
</dbReference>
<evidence type="ECO:0000313" key="3">
    <source>
        <dbReference type="Proteomes" id="UP000053369"/>
    </source>
</evidence>